<organism evidence="2 3">
    <name type="scientific">Plastoroseomonas hellenica</name>
    <dbReference type="NCBI Taxonomy" id="2687306"/>
    <lineage>
        <taxon>Bacteria</taxon>
        <taxon>Pseudomonadati</taxon>
        <taxon>Pseudomonadota</taxon>
        <taxon>Alphaproteobacteria</taxon>
        <taxon>Acetobacterales</taxon>
        <taxon>Acetobacteraceae</taxon>
        <taxon>Plastoroseomonas</taxon>
    </lineage>
</organism>
<evidence type="ECO:0000313" key="2">
    <source>
        <dbReference type="EMBL" id="MBR0668225.1"/>
    </source>
</evidence>
<name>A0ABS5F6M8_9PROT</name>
<evidence type="ECO:0000256" key="1">
    <source>
        <dbReference type="SAM" id="Phobius"/>
    </source>
</evidence>
<dbReference type="RefSeq" id="WP_211856001.1">
    <property type="nucleotide sequence ID" value="NZ_JAAGBB010000051.1"/>
</dbReference>
<evidence type="ECO:0000313" key="3">
    <source>
        <dbReference type="Proteomes" id="UP001196870"/>
    </source>
</evidence>
<reference evidence="3" key="1">
    <citation type="journal article" date="2021" name="Syst. Appl. Microbiol.">
        <title>Roseomonas hellenica sp. nov., isolated from roots of wild-growing Alkanna tinctoria.</title>
        <authorList>
            <person name="Rat A."/>
            <person name="Naranjo H.D."/>
            <person name="Lebbe L."/>
            <person name="Cnockaert M."/>
            <person name="Krigas N."/>
            <person name="Grigoriadou K."/>
            <person name="Maloupa E."/>
            <person name="Willems A."/>
        </authorList>
    </citation>
    <scope>NUCLEOTIDE SEQUENCE [LARGE SCALE GENOMIC DNA]</scope>
    <source>
        <strain evidence="3">LMG 31523</strain>
    </source>
</reference>
<keyword evidence="1" id="KW-0812">Transmembrane</keyword>
<sequence>MRTLRLLGVAAQAEGLRLRREARGLARRVVWQVAAGLFATAAVVMLHLTAWHALLPPLGPTWAAAAITVFDLLAAGLCVLLGRSRYDPVAAEALYLRREMLRSAAATDPLGEVMGAALRTPAAVIGGAIAEALASRFRR</sequence>
<comment type="caution">
    <text evidence="2">The sequence shown here is derived from an EMBL/GenBank/DDBJ whole genome shotgun (WGS) entry which is preliminary data.</text>
</comment>
<feature type="transmembrane region" description="Helical" evidence="1">
    <location>
        <begin position="62"/>
        <end position="82"/>
    </location>
</feature>
<dbReference type="InterPro" id="IPR009937">
    <property type="entry name" value="Phage_holin_3_6"/>
</dbReference>
<accession>A0ABS5F6M8</accession>
<dbReference type="EMBL" id="JAAGBB010000051">
    <property type="protein sequence ID" value="MBR0668225.1"/>
    <property type="molecule type" value="Genomic_DNA"/>
</dbReference>
<proteinExistence type="predicted"/>
<feature type="transmembrane region" description="Helical" evidence="1">
    <location>
        <begin position="29"/>
        <end position="50"/>
    </location>
</feature>
<keyword evidence="1" id="KW-0472">Membrane</keyword>
<gene>
    <name evidence="2" type="ORF">GXW71_27980</name>
</gene>
<dbReference type="Proteomes" id="UP001196870">
    <property type="component" value="Unassembled WGS sequence"/>
</dbReference>
<keyword evidence="3" id="KW-1185">Reference proteome</keyword>
<dbReference type="Pfam" id="PF07332">
    <property type="entry name" value="Phage_holin_3_6"/>
    <property type="match status" value="1"/>
</dbReference>
<keyword evidence="1" id="KW-1133">Transmembrane helix</keyword>
<protein>
    <submittedName>
        <fullName evidence="2">Phage holin family protein</fullName>
    </submittedName>
</protein>